<dbReference type="Proteomes" id="UP000309997">
    <property type="component" value="Unassembled WGS sequence"/>
</dbReference>
<organism evidence="1 2">
    <name type="scientific">Populus alba</name>
    <name type="common">White poplar</name>
    <dbReference type="NCBI Taxonomy" id="43335"/>
    <lineage>
        <taxon>Eukaryota</taxon>
        <taxon>Viridiplantae</taxon>
        <taxon>Streptophyta</taxon>
        <taxon>Embryophyta</taxon>
        <taxon>Tracheophyta</taxon>
        <taxon>Spermatophyta</taxon>
        <taxon>Magnoliopsida</taxon>
        <taxon>eudicotyledons</taxon>
        <taxon>Gunneridae</taxon>
        <taxon>Pentapetalae</taxon>
        <taxon>rosids</taxon>
        <taxon>fabids</taxon>
        <taxon>Malpighiales</taxon>
        <taxon>Salicaceae</taxon>
        <taxon>Saliceae</taxon>
        <taxon>Populus</taxon>
    </lineage>
</organism>
<evidence type="ECO:0000313" key="2">
    <source>
        <dbReference type="Proteomes" id="UP000309997"/>
    </source>
</evidence>
<evidence type="ECO:0000313" key="1">
    <source>
        <dbReference type="EMBL" id="KAL3573939.1"/>
    </source>
</evidence>
<reference evidence="1 2" key="1">
    <citation type="journal article" date="2024" name="Plant Biotechnol. J.">
        <title>Genome and CRISPR/Cas9 system of a widespread forest tree (Populus alba) in the world.</title>
        <authorList>
            <person name="Liu Y.J."/>
            <person name="Jiang P.F."/>
            <person name="Han X.M."/>
            <person name="Li X.Y."/>
            <person name="Wang H.M."/>
            <person name="Wang Y.J."/>
            <person name="Wang X.X."/>
            <person name="Zeng Q.Y."/>
        </authorList>
    </citation>
    <scope>NUCLEOTIDE SEQUENCE [LARGE SCALE GENOMIC DNA]</scope>
    <source>
        <strain evidence="2">cv. PAL-ZL1</strain>
    </source>
</reference>
<dbReference type="EMBL" id="RCHU02000013">
    <property type="protein sequence ID" value="KAL3573939.1"/>
    <property type="molecule type" value="Genomic_DNA"/>
</dbReference>
<proteinExistence type="predicted"/>
<keyword evidence="2" id="KW-1185">Reference proteome</keyword>
<comment type="caution">
    <text evidence="1">The sequence shown here is derived from an EMBL/GenBank/DDBJ whole genome shotgun (WGS) entry which is preliminary data.</text>
</comment>
<gene>
    <name evidence="1" type="ORF">D5086_024552</name>
</gene>
<name>A0ACC4B7E6_POPAL</name>
<protein>
    <submittedName>
        <fullName evidence="1">Uncharacterized protein</fullName>
    </submittedName>
</protein>
<accession>A0ACC4B7E6</accession>
<sequence length="80" mass="9326">MCKESNAGQPQYYACPEHKTSYDYEMSFVLIHGKLCFCFTWIKTRYEDFDTQNRSMIYHMKENGRIGYGVIGVVTVLAIP</sequence>